<name>A0AAE4NL10_9CORY</name>
<proteinExistence type="predicted"/>
<feature type="signal peptide" evidence="3">
    <location>
        <begin position="1"/>
        <end position="31"/>
    </location>
</feature>
<reference evidence="4" key="1">
    <citation type="submission" date="2023-08" db="EMBL/GenBank/DDBJ databases">
        <title>Genomic characterization of the C. tuberculostearicum species complex, a ubiquitous member of the human skin microbiome.</title>
        <authorList>
            <person name="Ahmed N."/>
            <person name="Deming C."/>
            <person name="Conlan S."/>
            <person name="Segre J."/>
        </authorList>
    </citation>
    <scope>NUCLEOTIDE SEQUENCE</scope>
    <source>
        <strain evidence="4">CTNIH22</strain>
    </source>
</reference>
<dbReference type="RefSeq" id="WP_316993112.1">
    <property type="nucleotide sequence ID" value="NZ_JAVBIB010000003.1"/>
</dbReference>
<feature type="transmembrane region" description="Helical" evidence="2">
    <location>
        <begin position="397"/>
        <end position="415"/>
    </location>
</feature>
<feature type="chain" id="PRO_5042164616" evidence="3">
    <location>
        <begin position="32"/>
        <end position="426"/>
    </location>
</feature>
<keyword evidence="3" id="KW-0732">Signal</keyword>
<dbReference type="InterPro" id="IPR026466">
    <property type="entry name" value="Fim_isopep_form_D2_dom"/>
</dbReference>
<evidence type="ECO:0000256" key="3">
    <source>
        <dbReference type="SAM" id="SignalP"/>
    </source>
</evidence>
<comment type="caution">
    <text evidence="4">The sequence shown here is derived from an EMBL/GenBank/DDBJ whole genome shotgun (WGS) entry which is preliminary data.</text>
</comment>
<dbReference type="Gene3D" id="2.60.40.740">
    <property type="match status" value="1"/>
</dbReference>
<keyword evidence="2" id="KW-0472">Membrane</keyword>
<dbReference type="InterPro" id="IPR013783">
    <property type="entry name" value="Ig-like_fold"/>
</dbReference>
<dbReference type="EMBL" id="JAVBIB010000003">
    <property type="protein sequence ID" value="MDV2418739.1"/>
    <property type="molecule type" value="Genomic_DNA"/>
</dbReference>
<feature type="region of interest" description="Disordered" evidence="1">
    <location>
        <begin position="321"/>
        <end position="385"/>
    </location>
</feature>
<feature type="compositionally biased region" description="Polar residues" evidence="1">
    <location>
        <begin position="368"/>
        <end position="385"/>
    </location>
</feature>
<keyword evidence="2" id="KW-1133">Transmembrane helix</keyword>
<dbReference type="NCBIfam" id="TIGR04226">
    <property type="entry name" value="RrgB_K2N_iso_D2"/>
    <property type="match status" value="1"/>
</dbReference>
<dbReference type="AlphaFoldDB" id="A0AAE4NL10"/>
<evidence type="ECO:0000256" key="1">
    <source>
        <dbReference type="SAM" id="MobiDB-lite"/>
    </source>
</evidence>
<evidence type="ECO:0000313" key="5">
    <source>
        <dbReference type="Proteomes" id="UP001185706"/>
    </source>
</evidence>
<protein>
    <submittedName>
        <fullName evidence="4">Isopeptide-forming domain-containing fimbrial protein</fullName>
    </submittedName>
</protein>
<evidence type="ECO:0000313" key="4">
    <source>
        <dbReference type="EMBL" id="MDV2418739.1"/>
    </source>
</evidence>
<evidence type="ECO:0000256" key="2">
    <source>
        <dbReference type="SAM" id="Phobius"/>
    </source>
</evidence>
<accession>A0AAE4NL10</accession>
<dbReference type="GO" id="GO:0005975">
    <property type="term" value="P:carbohydrate metabolic process"/>
    <property type="evidence" value="ECO:0007669"/>
    <property type="project" value="UniProtKB-ARBA"/>
</dbReference>
<keyword evidence="2" id="KW-0812">Transmembrane</keyword>
<gene>
    <name evidence="4" type="ORF">RAE03_02970</name>
</gene>
<sequence length="426" mass="45903">MTGKKSAIAGLMLACLYLFVFLMVRPASADATEFGALEVTKPASELFNPAEDSAVLQARKIEGITENNNSKLGELAVADPSLLTTDADHPLGTPRSATTDPAGVAHFDGLDVGVYQISEASRHVGNQAVTHIQPFLVYIYRGQTTRVQAKTQAPSILKSASVTQASPGQEVRFKISTDLPPTDKSGKLYQYSVFDSLDGRLEFREIEFAEIRNATGQFALSEDDFHISQHGNTVVFSLTRAGLQKISKLRKGHPEASLSFELKTFVRESADISSPIYNSAKFSPDGYCLPSFSKESSEPSEEGCDGLPGPLESEKVSVFLRNGNVPHTPSPGDNKGKNNSNRGWLGNFFPRPDSSDENSDQSEAPGRQAQNTQQSDHSGGEQSSGFLGGLAETGANIIGLFGLAVLAIFISILLLRRRESDGEENE</sequence>
<dbReference type="Proteomes" id="UP001185706">
    <property type="component" value="Unassembled WGS sequence"/>
</dbReference>
<organism evidence="4 5">
    <name type="scientific">Corynebacterium tuberculostearicum</name>
    <dbReference type="NCBI Taxonomy" id="38304"/>
    <lineage>
        <taxon>Bacteria</taxon>
        <taxon>Bacillati</taxon>
        <taxon>Actinomycetota</taxon>
        <taxon>Actinomycetes</taxon>
        <taxon>Mycobacteriales</taxon>
        <taxon>Corynebacteriaceae</taxon>
        <taxon>Corynebacterium</taxon>
    </lineage>
</organism>
<dbReference type="Gene3D" id="2.60.40.10">
    <property type="entry name" value="Immunoglobulins"/>
    <property type="match status" value="1"/>
</dbReference>